<keyword evidence="3" id="KW-1185">Reference proteome</keyword>
<dbReference type="InterPro" id="IPR038404">
    <property type="entry name" value="TRAP_DctP_sf"/>
</dbReference>
<dbReference type="InterPro" id="IPR004682">
    <property type="entry name" value="TRAP_DctP"/>
</dbReference>
<dbReference type="GO" id="GO:0055085">
    <property type="term" value="P:transmembrane transport"/>
    <property type="evidence" value="ECO:0007669"/>
    <property type="project" value="InterPro"/>
</dbReference>
<gene>
    <name evidence="2" type="ORF">PXH66_13160</name>
</gene>
<keyword evidence="1" id="KW-0732">Signal</keyword>
<organism evidence="2 3">
    <name type="scientific">Synoicihabitans lomoniglobus</name>
    <dbReference type="NCBI Taxonomy" id="2909285"/>
    <lineage>
        <taxon>Bacteria</taxon>
        <taxon>Pseudomonadati</taxon>
        <taxon>Verrucomicrobiota</taxon>
        <taxon>Opitutia</taxon>
        <taxon>Opitutales</taxon>
        <taxon>Opitutaceae</taxon>
        <taxon>Synoicihabitans</taxon>
    </lineage>
</organism>
<dbReference type="CDD" id="cd13671">
    <property type="entry name" value="PBP2_TRAP_SBP_like_3"/>
    <property type="match status" value="1"/>
</dbReference>
<dbReference type="PANTHER" id="PTHR33376:SF2">
    <property type="entry name" value="DICARBOXYLATE-BINDING PERIPLASMIC PROTEIN"/>
    <property type="match status" value="1"/>
</dbReference>
<dbReference type="NCBIfam" id="NF037995">
    <property type="entry name" value="TRAP_S1"/>
    <property type="match status" value="1"/>
</dbReference>
<dbReference type="GO" id="GO:0030288">
    <property type="term" value="C:outer membrane-bounded periplasmic space"/>
    <property type="evidence" value="ECO:0007669"/>
    <property type="project" value="InterPro"/>
</dbReference>
<protein>
    <submittedName>
        <fullName evidence="2">TRAP transporter substrate-binding protein</fullName>
    </submittedName>
</protein>
<dbReference type="NCBIfam" id="TIGR00787">
    <property type="entry name" value="dctP"/>
    <property type="match status" value="1"/>
</dbReference>
<dbReference type="KEGG" id="slom:PXH66_13160"/>
<evidence type="ECO:0000313" key="2">
    <source>
        <dbReference type="EMBL" id="WED63280.1"/>
    </source>
</evidence>
<evidence type="ECO:0000256" key="1">
    <source>
        <dbReference type="ARBA" id="ARBA00022729"/>
    </source>
</evidence>
<reference evidence="2" key="1">
    <citation type="submission" date="2023-03" db="EMBL/GenBank/DDBJ databases">
        <title>Lomoglobus Profundus gen. nov., sp. nov., a novel member of the phylum Verrucomicrobia, isolated from deep-marine sediment of South China Sea.</title>
        <authorList>
            <person name="Ahmad T."/>
            <person name="Ishaq S.E."/>
            <person name="Wang F."/>
        </authorList>
    </citation>
    <scope>NUCLEOTIDE SEQUENCE</scope>
    <source>
        <strain evidence="2">LMO-M01</strain>
    </source>
</reference>
<dbReference type="Pfam" id="PF03480">
    <property type="entry name" value="DctP"/>
    <property type="match status" value="1"/>
</dbReference>
<sequence>MMRKETSFLAVGLVAGALLTAVAFIAIQRSQATSGGGGADARTVLKLGHALDQSHPVHAGMEFMAERLAAISGGSMEIQIFPNGQLGSEPETVEQLQRGALAMVKTSAAAMEGFVPEMAVFGLPYLFRDNDHYWNVLNGAIGKELLAAGAPVGIHGLCYYDSGSRSFYTIDGPVLEPGAVKGEKIRTLQSRMAMDLISTLDGAPTPIPWGELYTALQQRMVDGAENNPPSFLSSRHYEVAKHYSLDEHTRIPDMVIFSQTIWDRLSAQQQAWVEQAAEESVVFQRQLWEEKTAEALTQVEAAGVTVYRPDKGPFVAATAPLYTQFTGTPIGRLAERIREVK</sequence>
<dbReference type="PIRSF" id="PIRSF006470">
    <property type="entry name" value="DctB"/>
    <property type="match status" value="1"/>
</dbReference>
<dbReference type="AlphaFoldDB" id="A0AAE9ZUZ7"/>
<dbReference type="EMBL" id="CP119075">
    <property type="protein sequence ID" value="WED63280.1"/>
    <property type="molecule type" value="Genomic_DNA"/>
</dbReference>
<dbReference type="InterPro" id="IPR018389">
    <property type="entry name" value="DctP_fam"/>
</dbReference>
<dbReference type="GO" id="GO:0030246">
    <property type="term" value="F:carbohydrate binding"/>
    <property type="evidence" value="ECO:0007669"/>
    <property type="project" value="TreeGrafter"/>
</dbReference>
<dbReference type="Proteomes" id="UP001218638">
    <property type="component" value="Chromosome"/>
</dbReference>
<accession>A0AAE9ZUZ7</accession>
<dbReference type="PANTHER" id="PTHR33376">
    <property type="match status" value="1"/>
</dbReference>
<name>A0AAE9ZUZ7_9BACT</name>
<evidence type="ECO:0000313" key="3">
    <source>
        <dbReference type="Proteomes" id="UP001218638"/>
    </source>
</evidence>
<proteinExistence type="predicted"/>
<dbReference type="Gene3D" id="3.40.190.170">
    <property type="entry name" value="Bacterial extracellular solute-binding protein, family 7"/>
    <property type="match status" value="1"/>
</dbReference>